<feature type="region of interest" description="Disordered" evidence="1">
    <location>
        <begin position="1"/>
        <end position="25"/>
    </location>
</feature>
<dbReference type="Proteomes" id="UP000549394">
    <property type="component" value="Unassembled WGS sequence"/>
</dbReference>
<protein>
    <submittedName>
        <fullName evidence="2">Uncharacterized protein</fullName>
    </submittedName>
</protein>
<gene>
    <name evidence="2" type="ORF">DGYR_LOCUS8277</name>
</gene>
<accession>A0A7I8W053</accession>
<evidence type="ECO:0000313" key="2">
    <source>
        <dbReference type="EMBL" id="CAD5120145.1"/>
    </source>
</evidence>
<sequence length="101" mass="12052">MSSSDSNLKRTTSAPVEIDEKRSMKEPIKYSQFSYDSRDRNVKFNNVPERRFKPKLQRMPTPYVKDDIQEENTKRLVRQQNVKTSIRKLSEIWDENKEGNN</sequence>
<organism evidence="2 3">
    <name type="scientific">Dimorphilus gyrociliatus</name>
    <dbReference type="NCBI Taxonomy" id="2664684"/>
    <lineage>
        <taxon>Eukaryota</taxon>
        <taxon>Metazoa</taxon>
        <taxon>Spiralia</taxon>
        <taxon>Lophotrochozoa</taxon>
        <taxon>Annelida</taxon>
        <taxon>Polychaeta</taxon>
        <taxon>Polychaeta incertae sedis</taxon>
        <taxon>Dinophilidae</taxon>
        <taxon>Dimorphilus</taxon>
    </lineage>
</organism>
<feature type="compositionally biased region" description="Polar residues" evidence="1">
    <location>
        <begin position="1"/>
        <end position="14"/>
    </location>
</feature>
<evidence type="ECO:0000313" key="3">
    <source>
        <dbReference type="Proteomes" id="UP000549394"/>
    </source>
</evidence>
<comment type="caution">
    <text evidence="2">The sequence shown here is derived from an EMBL/GenBank/DDBJ whole genome shotgun (WGS) entry which is preliminary data.</text>
</comment>
<keyword evidence="3" id="KW-1185">Reference proteome</keyword>
<name>A0A7I8W053_9ANNE</name>
<proteinExistence type="predicted"/>
<evidence type="ECO:0000256" key="1">
    <source>
        <dbReference type="SAM" id="MobiDB-lite"/>
    </source>
</evidence>
<reference evidence="2 3" key="1">
    <citation type="submission" date="2020-08" db="EMBL/GenBank/DDBJ databases">
        <authorList>
            <person name="Hejnol A."/>
        </authorList>
    </citation>
    <scope>NUCLEOTIDE SEQUENCE [LARGE SCALE GENOMIC DNA]</scope>
</reference>
<dbReference type="AlphaFoldDB" id="A0A7I8W053"/>
<dbReference type="EMBL" id="CAJFCJ010000012">
    <property type="protein sequence ID" value="CAD5120145.1"/>
    <property type="molecule type" value="Genomic_DNA"/>
</dbReference>